<dbReference type="HOGENOM" id="CLU_2170338_0_0_1"/>
<name>C6HMP8_AJECH</name>
<dbReference type="Proteomes" id="UP000002624">
    <property type="component" value="Unassembled WGS sequence"/>
</dbReference>
<sequence length="110" mass="12081">MLHNITLAGQEVQNPQVSAIVCIGLKTFLSPCRGAGIKDPIEFDPSISGRLVVNEALSSYILRRVSTESTTKISTYLISESLSHKSYHFLSSEDIDLSDINCSLNPLLDR</sequence>
<dbReference type="EMBL" id="GG692431">
    <property type="protein sequence ID" value="EER38495.1"/>
    <property type="molecule type" value="Genomic_DNA"/>
</dbReference>
<evidence type="ECO:0000313" key="2">
    <source>
        <dbReference type="Proteomes" id="UP000002624"/>
    </source>
</evidence>
<dbReference type="VEuPathDB" id="FungiDB:HCDG_07364"/>
<organism evidence="1 2">
    <name type="scientific">Ajellomyces capsulatus (strain H143)</name>
    <name type="common">Darling's disease fungus</name>
    <name type="synonym">Histoplasma capsulatum</name>
    <dbReference type="NCBI Taxonomy" id="544712"/>
    <lineage>
        <taxon>Eukaryota</taxon>
        <taxon>Fungi</taxon>
        <taxon>Dikarya</taxon>
        <taxon>Ascomycota</taxon>
        <taxon>Pezizomycotina</taxon>
        <taxon>Eurotiomycetes</taxon>
        <taxon>Eurotiomycetidae</taxon>
        <taxon>Onygenales</taxon>
        <taxon>Ajellomycetaceae</taxon>
        <taxon>Histoplasma</taxon>
    </lineage>
</organism>
<dbReference type="AlphaFoldDB" id="C6HMP8"/>
<gene>
    <name evidence="1" type="ORF">HCDG_07364</name>
</gene>
<proteinExistence type="predicted"/>
<protein>
    <submittedName>
        <fullName evidence="1">Uncharacterized protein</fullName>
    </submittedName>
</protein>
<evidence type="ECO:0000313" key="1">
    <source>
        <dbReference type="EMBL" id="EER38495.1"/>
    </source>
</evidence>
<reference evidence="2" key="1">
    <citation type="submission" date="2009-05" db="EMBL/GenBank/DDBJ databases">
        <title>The genome sequence of Ajellomyces capsulatus strain H143.</title>
        <authorList>
            <person name="Champion M."/>
            <person name="Cuomo C.A."/>
            <person name="Ma L.-J."/>
            <person name="Henn M.R."/>
            <person name="Sil A."/>
            <person name="Goldman B."/>
            <person name="Young S.K."/>
            <person name="Kodira C.D."/>
            <person name="Zeng Q."/>
            <person name="Koehrsen M."/>
            <person name="Alvarado L."/>
            <person name="Berlin A.M."/>
            <person name="Borenstein D."/>
            <person name="Chen Z."/>
            <person name="Engels R."/>
            <person name="Freedman E."/>
            <person name="Gellesch M."/>
            <person name="Goldberg J."/>
            <person name="Griggs A."/>
            <person name="Gujja S."/>
            <person name="Heiman D.I."/>
            <person name="Hepburn T.A."/>
            <person name="Howarth C."/>
            <person name="Jen D."/>
            <person name="Larson L."/>
            <person name="Lewis B."/>
            <person name="Mehta T."/>
            <person name="Park D."/>
            <person name="Pearson M."/>
            <person name="Roberts A."/>
            <person name="Saif S."/>
            <person name="Shea T.D."/>
            <person name="Shenoy N."/>
            <person name="Sisk P."/>
            <person name="Stolte C."/>
            <person name="Sykes S."/>
            <person name="Walk T."/>
            <person name="White J."/>
            <person name="Yandava C."/>
            <person name="Klein B."/>
            <person name="McEwen J.G."/>
            <person name="Puccia R."/>
            <person name="Goldman G.H."/>
            <person name="Felipe M.S."/>
            <person name="Nino-Vega G."/>
            <person name="San-Blas G."/>
            <person name="Taylor J.W."/>
            <person name="Mendoza L."/>
            <person name="Galagan J.E."/>
            <person name="Nusbaum C."/>
            <person name="Birren B.W."/>
        </authorList>
    </citation>
    <scope>NUCLEOTIDE SEQUENCE [LARGE SCALE GENOMIC DNA]</scope>
    <source>
        <strain evidence="2">H143</strain>
    </source>
</reference>
<accession>C6HMP8</accession>